<organism evidence="1 2">
    <name type="scientific">Listeria newyorkensis</name>
    <dbReference type="NCBI Taxonomy" id="1497681"/>
    <lineage>
        <taxon>Bacteria</taxon>
        <taxon>Bacillati</taxon>
        <taxon>Bacillota</taxon>
        <taxon>Bacilli</taxon>
        <taxon>Bacillales</taxon>
        <taxon>Listeriaceae</taxon>
        <taxon>Listeria</taxon>
    </lineage>
</organism>
<sequence>MLRRILLVVGILLVGLLAYMGVRWVKDVWPIEDTSLKNEGIGKLAIGMDKADIGRYYPEFTVRREDEGNAYYFGDEADFIVRIDAKTNKIVCMELRDKIDEQDFMTKKGIGVGSSLADVKRDYGTNYRKKNTEIYGEMIEFQDSKSNQKIGFGSDYENNRVTVIVIYDYDTYKFPY</sequence>
<proteinExistence type="predicted"/>
<evidence type="ECO:0000313" key="1">
    <source>
        <dbReference type="EMBL" id="MBC1457124.1"/>
    </source>
</evidence>
<gene>
    <name evidence="1" type="ORF">HB850_05095</name>
</gene>
<name>A0A841YUI1_9LIST</name>
<comment type="caution">
    <text evidence="1">The sequence shown here is derived from an EMBL/GenBank/DDBJ whole genome shotgun (WGS) entry which is preliminary data.</text>
</comment>
<dbReference type="AlphaFoldDB" id="A0A841YUI1"/>
<evidence type="ECO:0000313" key="2">
    <source>
        <dbReference type="Proteomes" id="UP000569903"/>
    </source>
</evidence>
<dbReference type="Proteomes" id="UP000569903">
    <property type="component" value="Unassembled WGS sequence"/>
</dbReference>
<reference evidence="1 2" key="1">
    <citation type="submission" date="2020-03" db="EMBL/GenBank/DDBJ databases">
        <title>Soil Listeria distribution.</title>
        <authorList>
            <person name="Liao J."/>
            <person name="Wiedmann M."/>
        </authorList>
    </citation>
    <scope>NUCLEOTIDE SEQUENCE [LARGE SCALE GENOMIC DNA]</scope>
    <source>
        <strain evidence="1 2">FSL L7-1614</strain>
    </source>
</reference>
<dbReference type="RefSeq" id="WP_185388449.1">
    <property type="nucleotide sequence ID" value="NZ_JAARQN010000003.1"/>
</dbReference>
<dbReference type="EMBL" id="JAARQN010000003">
    <property type="protein sequence ID" value="MBC1457124.1"/>
    <property type="molecule type" value="Genomic_DNA"/>
</dbReference>
<accession>A0A841YUI1</accession>
<protein>
    <submittedName>
        <fullName evidence="1">Uncharacterized protein</fullName>
    </submittedName>
</protein>